<dbReference type="GO" id="GO:0009306">
    <property type="term" value="P:protein secretion"/>
    <property type="evidence" value="ECO:0007669"/>
    <property type="project" value="TreeGrafter"/>
</dbReference>
<dbReference type="InterPro" id="IPR008564">
    <property type="entry name" value="TVP23-like"/>
</dbReference>
<evidence type="ECO:0000313" key="9">
    <source>
        <dbReference type="Proteomes" id="UP000593567"/>
    </source>
</evidence>
<gene>
    <name evidence="8" type="ORF">EB796_025056</name>
</gene>
<evidence type="ECO:0000256" key="1">
    <source>
        <dbReference type="ARBA" id="ARBA00004141"/>
    </source>
</evidence>
<keyword evidence="5 6" id="KW-0472">Membrane</keyword>
<accession>A0A7J7ISU0</accession>
<dbReference type="Proteomes" id="UP000593567">
    <property type="component" value="Unassembled WGS sequence"/>
</dbReference>
<proteinExistence type="inferred from homology"/>
<dbReference type="EMBL" id="VXIV02003496">
    <property type="protein sequence ID" value="KAF6016637.1"/>
    <property type="molecule type" value="Genomic_DNA"/>
</dbReference>
<evidence type="ECO:0000313" key="8">
    <source>
        <dbReference type="EMBL" id="KAF6016637.1"/>
    </source>
</evidence>
<dbReference type="GO" id="GO:0000139">
    <property type="term" value="C:Golgi membrane"/>
    <property type="evidence" value="ECO:0007669"/>
    <property type="project" value="TreeGrafter"/>
</dbReference>
<feature type="region of interest" description="Disordered" evidence="7">
    <location>
        <begin position="60"/>
        <end position="101"/>
    </location>
</feature>
<evidence type="ECO:0000256" key="6">
    <source>
        <dbReference type="RuleBase" id="RU361206"/>
    </source>
</evidence>
<feature type="transmembrane region" description="Helical" evidence="6">
    <location>
        <begin position="272"/>
        <end position="291"/>
    </location>
</feature>
<keyword evidence="3 6" id="KW-0812">Transmembrane</keyword>
<comment type="subcellular location">
    <subcellularLocation>
        <location evidence="1 6">Membrane</location>
        <topology evidence="1 6">Multi-pass membrane protein</topology>
    </subcellularLocation>
</comment>
<keyword evidence="9" id="KW-1185">Reference proteome</keyword>
<feature type="transmembrane region" description="Helical" evidence="6">
    <location>
        <begin position="245"/>
        <end position="266"/>
    </location>
</feature>
<dbReference type="OrthoDB" id="2151161at2759"/>
<dbReference type="AlphaFoldDB" id="A0A7J7ISU0"/>
<reference evidence="8" key="1">
    <citation type="submission" date="2020-06" db="EMBL/GenBank/DDBJ databases">
        <title>Draft genome of Bugula neritina, a colonial animal packing powerful symbionts and potential medicines.</title>
        <authorList>
            <person name="Rayko M."/>
        </authorList>
    </citation>
    <scope>NUCLEOTIDE SEQUENCE [LARGE SCALE GENOMIC DNA]</scope>
    <source>
        <strain evidence="8">Kwan_BN1</strain>
    </source>
</reference>
<dbReference type="PANTHER" id="PTHR13019">
    <property type="entry name" value="GOLGI APPARATUS MEMBRANE PROTEIN TVP23"/>
    <property type="match status" value="1"/>
</dbReference>
<comment type="similarity">
    <text evidence="2 6">Belongs to the TVP23 family.</text>
</comment>
<sequence>MGRDLGLKEGELAKFIQENEPNFTAEIEREERRLERQVAKESEERQLQLKQIEIDREAEERHLERQAAKAAEERQAVKEAEERQAVKEAEERQAPKETEERQLRLKQMEIEKETNANQTGNTMADQIALLNEQDDTLEFGAEDDRGSSSSRFKHPVAAGFHVLFKLLAFGVYILFWIVSSSFVLNFIVLVIILAMDFWTTKNVSGRLLVGLRWWNYIDDEGKSHWVFESKKGKQKDALSAGESSIFWSSLFIHQILWILLIFVNIFKFNLKWLVIVVIANVLNGANLYGYIKCRIGSGKSLKDYATGMVSRKMFSTALSSLSRSSAKPGSEQVV</sequence>
<evidence type="ECO:0000256" key="4">
    <source>
        <dbReference type="ARBA" id="ARBA00022989"/>
    </source>
</evidence>
<name>A0A7J7ISU0_BUGNE</name>
<evidence type="ECO:0000256" key="7">
    <source>
        <dbReference type="SAM" id="MobiDB-lite"/>
    </source>
</evidence>
<dbReference type="GO" id="GO:0016192">
    <property type="term" value="P:vesicle-mediated transport"/>
    <property type="evidence" value="ECO:0007669"/>
    <property type="project" value="TreeGrafter"/>
</dbReference>
<organism evidence="8 9">
    <name type="scientific">Bugula neritina</name>
    <name type="common">Brown bryozoan</name>
    <name type="synonym">Sertularia neritina</name>
    <dbReference type="NCBI Taxonomy" id="10212"/>
    <lineage>
        <taxon>Eukaryota</taxon>
        <taxon>Metazoa</taxon>
        <taxon>Spiralia</taxon>
        <taxon>Lophotrochozoa</taxon>
        <taxon>Bryozoa</taxon>
        <taxon>Gymnolaemata</taxon>
        <taxon>Cheilostomatida</taxon>
        <taxon>Flustrina</taxon>
        <taxon>Buguloidea</taxon>
        <taxon>Bugulidae</taxon>
        <taxon>Bugula</taxon>
    </lineage>
</organism>
<dbReference type="Pfam" id="PF05832">
    <property type="entry name" value="DUF846"/>
    <property type="match status" value="1"/>
</dbReference>
<comment type="caution">
    <text evidence="8">The sequence shown here is derived from an EMBL/GenBank/DDBJ whole genome shotgun (WGS) entry which is preliminary data.</text>
</comment>
<keyword evidence="4 6" id="KW-1133">Transmembrane helix</keyword>
<evidence type="ECO:0000256" key="3">
    <source>
        <dbReference type="ARBA" id="ARBA00022692"/>
    </source>
</evidence>
<evidence type="ECO:0000256" key="2">
    <source>
        <dbReference type="ARBA" id="ARBA00005467"/>
    </source>
</evidence>
<evidence type="ECO:0000256" key="5">
    <source>
        <dbReference type="ARBA" id="ARBA00023136"/>
    </source>
</evidence>
<feature type="transmembrane region" description="Helical" evidence="6">
    <location>
        <begin position="182"/>
        <end position="199"/>
    </location>
</feature>
<dbReference type="PANTHER" id="PTHR13019:SF25">
    <property type="entry name" value="GOLGI APPARATUS MEMBRANE PROTEIN TVP23 HOMOLOG"/>
    <property type="match status" value="1"/>
</dbReference>
<protein>
    <recommendedName>
        <fullName evidence="6">Golgi apparatus membrane protein TVP23 homolog</fullName>
    </recommendedName>
</protein>